<dbReference type="EMBL" id="NHYE01005652">
    <property type="protein sequence ID" value="PPQ65479.1"/>
    <property type="molecule type" value="Genomic_DNA"/>
</dbReference>
<evidence type="ECO:0000256" key="4">
    <source>
        <dbReference type="ARBA" id="ARBA00022741"/>
    </source>
</evidence>
<proteinExistence type="inferred from homology"/>
<dbReference type="PROSITE" id="PS50011">
    <property type="entry name" value="PROTEIN_KINASE_DOM"/>
    <property type="match status" value="1"/>
</dbReference>
<evidence type="ECO:0000256" key="3">
    <source>
        <dbReference type="ARBA" id="ARBA00022679"/>
    </source>
</evidence>
<dbReference type="AlphaFoldDB" id="A0A409VGU7"/>
<dbReference type="Gene3D" id="1.10.510.10">
    <property type="entry name" value="Transferase(Phosphotransferase) domain 1"/>
    <property type="match status" value="1"/>
</dbReference>
<dbReference type="PROSITE" id="PS01351">
    <property type="entry name" value="MAPK"/>
    <property type="match status" value="1"/>
</dbReference>
<dbReference type="InterPro" id="IPR003527">
    <property type="entry name" value="MAP_kinase_CS"/>
</dbReference>
<dbReference type="GO" id="GO:0005524">
    <property type="term" value="F:ATP binding"/>
    <property type="evidence" value="ECO:0007669"/>
    <property type="project" value="UniProtKB-UniRule"/>
</dbReference>
<dbReference type="Proteomes" id="UP000284706">
    <property type="component" value="Unassembled WGS sequence"/>
</dbReference>
<evidence type="ECO:0000259" key="10">
    <source>
        <dbReference type="PROSITE" id="PS50011"/>
    </source>
</evidence>
<dbReference type="InterPro" id="IPR008271">
    <property type="entry name" value="Ser/Thr_kinase_AS"/>
</dbReference>
<dbReference type="Gene3D" id="3.30.200.20">
    <property type="entry name" value="Phosphorylase Kinase, domain 1"/>
    <property type="match status" value="1"/>
</dbReference>
<feature type="compositionally biased region" description="Basic and acidic residues" evidence="9">
    <location>
        <begin position="419"/>
        <end position="430"/>
    </location>
</feature>
<dbReference type="OrthoDB" id="192887at2759"/>
<evidence type="ECO:0000256" key="9">
    <source>
        <dbReference type="SAM" id="MobiDB-lite"/>
    </source>
</evidence>
<reference evidence="11 12" key="1">
    <citation type="journal article" date="2018" name="Evol. Lett.">
        <title>Horizontal gene cluster transfer increased hallucinogenic mushroom diversity.</title>
        <authorList>
            <person name="Reynolds H.T."/>
            <person name="Vijayakumar V."/>
            <person name="Gluck-Thaler E."/>
            <person name="Korotkin H.B."/>
            <person name="Matheny P.B."/>
            <person name="Slot J.C."/>
        </authorList>
    </citation>
    <scope>NUCLEOTIDE SEQUENCE [LARGE SCALE GENOMIC DNA]</scope>
    <source>
        <strain evidence="11 12">SRW20</strain>
    </source>
</reference>
<dbReference type="InterPro" id="IPR017441">
    <property type="entry name" value="Protein_kinase_ATP_BS"/>
</dbReference>
<gene>
    <name evidence="11" type="ORF">CVT26_000119</name>
</gene>
<dbReference type="InterPro" id="IPR011009">
    <property type="entry name" value="Kinase-like_dom_sf"/>
</dbReference>
<keyword evidence="4 7" id="KW-0547">Nucleotide-binding</keyword>
<comment type="catalytic activity">
    <reaction evidence="8">
        <text>L-threonyl-[protein] + ATP = O-phospho-L-threonyl-[protein] + ADP + H(+)</text>
        <dbReference type="Rhea" id="RHEA:46608"/>
        <dbReference type="Rhea" id="RHEA-COMP:11060"/>
        <dbReference type="Rhea" id="RHEA-COMP:11605"/>
        <dbReference type="ChEBI" id="CHEBI:15378"/>
        <dbReference type="ChEBI" id="CHEBI:30013"/>
        <dbReference type="ChEBI" id="CHEBI:30616"/>
        <dbReference type="ChEBI" id="CHEBI:61977"/>
        <dbReference type="ChEBI" id="CHEBI:456216"/>
        <dbReference type="EC" id="2.7.11.24"/>
    </reaction>
</comment>
<evidence type="ECO:0000256" key="8">
    <source>
        <dbReference type="RuleBase" id="RU361165"/>
    </source>
</evidence>
<keyword evidence="6 7" id="KW-0067">ATP-binding</keyword>
<dbReference type="InterPro" id="IPR050117">
    <property type="entry name" value="MAPK"/>
</dbReference>
<comment type="caution">
    <text evidence="11">The sequence shown here is derived from an EMBL/GenBank/DDBJ whole genome shotgun (WGS) entry which is preliminary data.</text>
</comment>
<dbReference type="PROSITE" id="PS00107">
    <property type="entry name" value="PROTEIN_KINASE_ATP"/>
    <property type="match status" value="1"/>
</dbReference>
<dbReference type="STRING" id="231916.A0A409VGU7"/>
<keyword evidence="12" id="KW-1185">Reference proteome</keyword>
<evidence type="ECO:0000313" key="11">
    <source>
        <dbReference type="EMBL" id="PPQ65479.1"/>
    </source>
</evidence>
<keyword evidence="3 8" id="KW-0808">Transferase</keyword>
<accession>A0A409VGU7</accession>
<evidence type="ECO:0000313" key="12">
    <source>
        <dbReference type="Proteomes" id="UP000284706"/>
    </source>
</evidence>
<feature type="domain" description="Protein kinase" evidence="10">
    <location>
        <begin position="32"/>
        <end position="314"/>
    </location>
</feature>
<dbReference type="PROSITE" id="PS00108">
    <property type="entry name" value="PROTEIN_KINASE_ST"/>
    <property type="match status" value="1"/>
</dbReference>
<evidence type="ECO:0000256" key="7">
    <source>
        <dbReference type="PROSITE-ProRule" id="PRU10141"/>
    </source>
</evidence>
<keyword evidence="5 8" id="KW-0418">Kinase</keyword>
<feature type="region of interest" description="Disordered" evidence="9">
    <location>
        <begin position="566"/>
        <end position="604"/>
    </location>
</feature>
<evidence type="ECO:0000256" key="2">
    <source>
        <dbReference type="ARBA" id="ARBA00022527"/>
    </source>
</evidence>
<dbReference type="EC" id="2.7.11.24" evidence="1 8"/>
<feature type="region of interest" description="Disordered" evidence="9">
    <location>
        <begin position="369"/>
        <end position="457"/>
    </location>
</feature>
<dbReference type="GO" id="GO:0004707">
    <property type="term" value="F:MAP kinase activity"/>
    <property type="evidence" value="ECO:0007669"/>
    <property type="project" value="UniProtKB-EC"/>
</dbReference>
<evidence type="ECO:0000256" key="1">
    <source>
        <dbReference type="ARBA" id="ARBA00012411"/>
    </source>
</evidence>
<dbReference type="SMART" id="SM00220">
    <property type="entry name" value="S_TKc"/>
    <property type="match status" value="1"/>
</dbReference>
<dbReference type="FunFam" id="1.10.510.10:FF:000040">
    <property type="entry name" value="Mitogen-activated protein kinase"/>
    <property type="match status" value="1"/>
</dbReference>
<dbReference type="InterPro" id="IPR000719">
    <property type="entry name" value="Prot_kinase_dom"/>
</dbReference>
<comment type="activity regulation">
    <text evidence="8">Activated by threonine and tyrosine phosphorylation.</text>
</comment>
<dbReference type="Pfam" id="PF00069">
    <property type="entry name" value="Pkinase"/>
    <property type="match status" value="1"/>
</dbReference>
<dbReference type="PANTHER" id="PTHR24055">
    <property type="entry name" value="MITOGEN-ACTIVATED PROTEIN KINASE"/>
    <property type="match status" value="1"/>
</dbReference>
<comment type="cofactor">
    <cofactor evidence="8">
        <name>Mg(2+)</name>
        <dbReference type="ChEBI" id="CHEBI:18420"/>
    </cofactor>
</comment>
<organism evidence="11 12">
    <name type="scientific">Gymnopilus dilepis</name>
    <dbReference type="NCBI Taxonomy" id="231916"/>
    <lineage>
        <taxon>Eukaryota</taxon>
        <taxon>Fungi</taxon>
        <taxon>Dikarya</taxon>
        <taxon>Basidiomycota</taxon>
        <taxon>Agaricomycotina</taxon>
        <taxon>Agaricomycetes</taxon>
        <taxon>Agaricomycetidae</taxon>
        <taxon>Agaricales</taxon>
        <taxon>Agaricineae</taxon>
        <taxon>Hymenogastraceae</taxon>
        <taxon>Gymnopilus</taxon>
    </lineage>
</organism>
<name>A0A409VGU7_9AGAR</name>
<evidence type="ECO:0000256" key="5">
    <source>
        <dbReference type="ARBA" id="ARBA00022777"/>
    </source>
</evidence>
<dbReference type="SUPFAM" id="SSF56112">
    <property type="entry name" value="Protein kinase-like (PK-like)"/>
    <property type="match status" value="1"/>
</dbReference>
<keyword evidence="8" id="KW-0460">Magnesium</keyword>
<protein>
    <recommendedName>
        <fullName evidence="1 8">Mitogen-activated protein kinase</fullName>
        <ecNumber evidence="1 8">2.7.11.24</ecNumber>
    </recommendedName>
</protein>
<evidence type="ECO:0000256" key="6">
    <source>
        <dbReference type="ARBA" id="ARBA00022840"/>
    </source>
</evidence>
<dbReference type="InParanoid" id="A0A409VGU7"/>
<sequence length="604" mass="66528">MNKNAPCVLTASRGYHTIVSSFQKVFHLERRWKLVRELGSGAYGVVISAADEISGETVAIKLVTRVFEKVQFAKRALREITLLRHFSHHGNITGLIDLDAITPEFNEIYIFMEPMEADLHQIIRSGQTLTNEHVQYFTYQVLRGMKYIHSAGVIHRDLKPGNLLVNADCELKICDFGLARGYDAVPDENASHLTEYVATRWYRAPEIMLAYRKYDTAIDVWSIGCILAELLMGAPLFKGKDYVDQLNKIFGVLGTPDANVIRKIGSPKAQAYITPIYTIADLTCSLALELLNKMLWFDPTERITVPAALEHPWLSAYHDPEDEPDCPKKFEKWREIEGLETLEEFREALWREIEDYRREVRGISLSALPPLSMSPRPLSPPQPDVQAPAEPEETAQPVSPKQAGELTEASATTLVPDTSEFRTAEEKLAEAEDILPDTMPSLSPEIHHRRSATASDPVVTYARRSSILQPSRQGSTYSSPLPANFVPAFAEGAIAEKAGQGTVAFPTQGYVVPARSRTGSTVGGEVTRRLLRTLSTVSIHESGEGLAGGLAGIAPIAKYITAANTEADAPPSEVPKDFGITSDAEDDTADAKAAQKSAGRFTVP</sequence>
<comment type="similarity">
    <text evidence="8">Belongs to the protein kinase superfamily. Ser/Thr protein kinase family. MAP kinase subfamily.</text>
</comment>
<feature type="binding site" evidence="7">
    <location>
        <position position="61"/>
    </location>
    <ligand>
        <name>ATP</name>
        <dbReference type="ChEBI" id="CHEBI:30616"/>
    </ligand>
</feature>
<keyword evidence="2 8" id="KW-0723">Serine/threonine-protein kinase</keyword>